<comment type="caution">
    <text evidence="3">The sequence shown here is derived from an EMBL/GenBank/DDBJ whole genome shotgun (WGS) entry which is preliminary data.</text>
</comment>
<keyword evidence="4" id="KW-1185">Reference proteome</keyword>
<organism evidence="3 4">
    <name type="scientific">Corallincola platygyrae</name>
    <dbReference type="NCBI Taxonomy" id="1193278"/>
    <lineage>
        <taxon>Bacteria</taxon>
        <taxon>Pseudomonadati</taxon>
        <taxon>Pseudomonadota</taxon>
        <taxon>Gammaproteobacteria</taxon>
        <taxon>Alteromonadales</taxon>
        <taxon>Psychromonadaceae</taxon>
        <taxon>Corallincola</taxon>
    </lineage>
</organism>
<dbReference type="RefSeq" id="WP_345339829.1">
    <property type="nucleotide sequence ID" value="NZ_BAABLI010000012.1"/>
</dbReference>
<dbReference type="Pfam" id="PF13511">
    <property type="entry name" value="DUF4124"/>
    <property type="match status" value="1"/>
</dbReference>
<sequence length="152" mass="17928">MQTKFRLVCLILATLISSLFIRAAFANQVVYFWYDENGVIHFAEQRPSDRQVYAVEMLEAPTEKKENKYTYESLFEDKEKAAKEAEAEKEQPKYDMTHAKQRCEDAKKTLWILEHKNFVRQQGRDGEISTLSYEQKLEITARSQEEISNFCK</sequence>
<feature type="signal peptide" evidence="1">
    <location>
        <begin position="1"/>
        <end position="26"/>
    </location>
</feature>
<protein>
    <submittedName>
        <fullName evidence="3">DUF4124 domain-containing protein</fullName>
    </submittedName>
</protein>
<evidence type="ECO:0000313" key="3">
    <source>
        <dbReference type="EMBL" id="MFD2097249.1"/>
    </source>
</evidence>
<evidence type="ECO:0000259" key="2">
    <source>
        <dbReference type="Pfam" id="PF13511"/>
    </source>
</evidence>
<feature type="chain" id="PRO_5045182917" evidence="1">
    <location>
        <begin position="27"/>
        <end position="152"/>
    </location>
</feature>
<accession>A0ABW4XTV3</accession>
<gene>
    <name evidence="3" type="ORF">ACFSJ3_14730</name>
</gene>
<evidence type="ECO:0000313" key="4">
    <source>
        <dbReference type="Proteomes" id="UP001597380"/>
    </source>
</evidence>
<dbReference type="InterPro" id="IPR025392">
    <property type="entry name" value="DUF4124"/>
</dbReference>
<reference evidence="4" key="1">
    <citation type="journal article" date="2019" name="Int. J. Syst. Evol. Microbiol.">
        <title>The Global Catalogue of Microorganisms (GCM) 10K type strain sequencing project: providing services to taxonomists for standard genome sequencing and annotation.</title>
        <authorList>
            <consortium name="The Broad Institute Genomics Platform"/>
            <consortium name="The Broad Institute Genome Sequencing Center for Infectious Disease"/>
            <person name="Wu L."/>
            <person name="Ma J."/>
        </authorList>
    </citation>
    <scope>NUCLEOTIDE SEQUENCE [LARGE SCALE GENOMIC DNA]</scope>
    <source>
        <strain evidence="4">CGMCC 1.10992</strain>
    </source>
</reference>
<evidence type="ECO:0000256" key="1">
    <source>
        <dbReference type="SAM" id="SignalP"/>
    </source>
</evidence>
<name>A0ABW4XTV3_9GAMM</name>
<feature type="domain" description="DUF4124" evidence="2">
    <location>
        <begin position="23"/>
        <end position="56"/>
    </location>
</feature>
<proteinExistence type="predicted"/>
<keyword evidence="1" id="KW-0732">Signal</keyword>
<dbReference type="EMBL" id="JBHUHT010000016">
    <property type="protein sequence ID" value="MFD2097249.1"/>
    <property type="molecule type" value="Genomic_DNA"/>
</dbReference>
<dbReference type="Proteomes" id="UP001597380">
    <property type="component" value="Unassembled WGS sequence"/>
</dbReference>